<evidence type="ECO:0000313" key="2">
    <source>
        <dbReference type="EMBL" id="CCC70545.1"/>
    </source>
</evidence>
<dbReference type="RefSeq" id="XP_003676901.1">
    <property type="nucleotide sequence ID" value="XM_003676853.1"/>
</dbReference>
<dbReference type="OrthoDB" id="5578329at2759"/>
<organism evidence="2 3">
    <name type="scientific">Naumovozyma castellii</name>
    <name type="common">Yeast</name>
    <name type="synonym">Saccharomyces castellii</name>
    <dbReference type="NCBI Taxonomy" id="27288"/>
    <lineage>
        <taxon>Eukaryota</taxon>
        <taxon>Fungi</taxon>
        <taxon>Dikarya</taxon>
        <taxon>Ascomycota</taxon>
        <taxon>Saccharomycotina</taxon>
        <taxon>Saccharomycetes</taxon>
        <taxon>Saccharomycetales</taxon>
        <taxon>Saccharomycetaceae</taxon>
        <taxon>Naumovozyma</taxon>
    </lineage>
</organism>
<feature type="region of interest" description="Disordered" evidence="1">
    <location>
        <begin position="1"/>
        <end position="43"/>
    </location>
</feature>
<dbReference type="InParanoid" id="G0VGC5"/>
<reference evidence="2 3" key="1">
    <citation type="journal article" date="2011" name="Proc. Natl. Acad. Sci. U.S.A.">
        <title>Evolutionary erosion of yeast sex chromosomes by mating-type switching accidents.</title>
        <authorList>
            <person name="Gordon J.L."/>
            <person name="Armisen D."/>
            <person name="Proux-Wera E."/>
            <person name="Oheigeartaigh S.S."/>
            <person name="Byrne K.P."/>
            <person name="Wolfe K.H."/>
        </authorList>
    </citation>
    <scope>NUCLEOTIDE SEQUENCE [LARGE SCALE GENOMIC DNA]</scope>
    <source>
        <strain evidence="3">ATCC 76901 / BCRC 22586 / CBS 4309 / NBRC 1992 / NRRL Y-12630</strain>
    </source>
</reference>
<protein>
    <submittedName>
        <fullName evidence="2">Uncharacterized protein</fullName>
    </submittedName>
</protein>
<dbReference type="InterPro" id="IPR007727">
    <property type="entry name" value="Spo12"/>
</dbReference>
<sequence>MSYSSIKPNVHPPTIVDSSDTIPEEKSPLGQETSEQIGGSTTWKIKQEPALSSSSSYKLTSKFQHNSLHSNALHKSIFKRQILQKQTASHLNKHNEIKLKLKLKNKFFSPTDKLLSPCSQKLTSHKSKLFTAKSNPTKLNFAMSKLNNDDILMTGSDDDENY</sequence>
<dbReference type="EMBL" id="HE576757">
    <property type="protein sequence ID" value="CCC70545.1"/>
    <property type="molecule type" value="Genomic_DNA"/>
</dbReference>
<accession>G0VGC5</accession>
<dbReference type="HOGENOM" id="CLU_1635834_0_0_1"/>
<gene>
    <name evidence="2" type="primary">NCAS0F00610</name>
    <name evidence="2" type="ordered locus">NCAS_0F00610</name>
</gene>
<dbReference type="Proteomes" id="UP000001640">
    <property type="component" value="Chromosome 6"/>
</dbReference>
<dbReference type="KEGG" id="ncs:NCAS_0F00610"/>
<name>G0VGC5_NAUCA</name>
<evidence type="ECO:0000256" key="1">
    <source>
        <dbReference type="SAM" id="MobiDB-lite"/>
    </source>
</evidence>
<dbReference type="AlphaFoldDB" id="G0VGC5"/>
<keyword evidence="3" id="KW-1185">Reference proteome</keyword>
<dbReference type="eggNOG" id="ENOG502SCGC">
    <property type="taxonomic scope" value="Eukaryota"/>
</dbReference>
<dbReference type="Pfam" id="PF05032">
    <property type="entry name" value="Spo12"/>
    <property type="match status" value="1"/>
</dbReference>
<proteinExistence type="predicted"/>
<dbReference type="GeneID" id="96904194"/>
<reference key="2">
    <citation type="submission" date="2011-08" db="EMBL/GenBank/DDBJ databases">
        <title>Genome sequence of Naumovozyma castellii.</title>
        <authorList>
            <person name="Gordon J.L."/>
            <person name="Armisen D."/>
            <person name="Proux-Wera E."/>
            <person name="OhEigeartaigh S.S."/>
            <person name="Byrne K.P."/>
            <person name="Wolfe K.H."/>
        </authorList>
    </citation>
    <scope>NUCLEOTIDE SEQUENCE</scope>
    <source>
        <strain>Type strain:CBS 4309</strain>
    </source>
</reference>
<dbReference type="STRING" id="1064592.G0VGC5"/>
<evidence type="ECO:0000313" key="3">
    <source>
        <dbReference type="Proteomes" id="UP000001640"/>
    </source>
</evidence>
<feature type="compositionally biased region" description="Polar residues" evidence="1">
    <location>
        <begin position="30"/>
        <end position="43"/>
    </location>
</feature>
<dbReference type="FunCoup" id="G0VGC5">
    <property type="interactions" value="27"/>
</dbReference>